<accession>A0A7K4HP14</accession>
<dbReference type="Pfam" id="PF03966">
    <property type="entry name" value="Trm112p"/>
    <property type="match status" value="1"/>
</dbReference>
<protein>
    <submittedName>
        <fullName evidence="1">Methytransferase partner Trm112</fullName>
    </submittedName>
</protein>
<reference evidence="1 2" key="1">
    <citation type="submission" date="2020-06" db="EMBL/GenBank/DDBJ databases">
        <title>Methanofollis fontis sp. nov., a methanogen isolated from marine sediments near a cold seep at Four-Way Closure Ridge offshore southwestern Taiwan.</title>
        <authorList>
            <person name="Chen S.-C."/>
            <person name="Teng N.-H."/>
            <person name="Lin Y.-S."/>
            <person name="Lai M.-C."/>
            <person name="Chen H.-H."/>
            <person name="Wang C.-C."/>
        </authorList>
    </citation>
    <scope>NUCLEOTIDE SEQUENCE [LARGE SCALE GENOMIC DNA]</scope>
    <source>
        <strain evidence="1 2">DSM 2702</strain>
    </source>
</reference>
<gene>
    <name evidence="1" type="ORF">HWN36_06520</name>
</gene>
<dbReference type="AlphaFoldDB" id="A0A7K4HP14"/>
<keyword evidence="2" id="KW-1185">Reference proteome</keyword>
<sequence>MRRSLLDILCCPVCKGDLDLRVDEETGDDIVEGSLWCAACGVAYPIKEGIPNLLPQTDKD</sequence>
<organism evidence="1 2">
    <name type="scientific">Methanofollis tationis</name>
    <dbReference type="NCBI Taxonomy" id="81417"/>
    <lineage>
        <taxon>Archaea</taxon>
        <taxon>Methanobacteriati</taxon>
        <taxon>Methanobacteriota</taxon>
        <taxon>Stenosarchaea group</taxon>
        <taxon>Methanomicrobia</taxon>
        <taxon>Methanomicrobiales</taxon>
        <taxon>Methanomicrobiaceae</taxon>
        <taxon>Methanofollis</taxon>
    </lineage>
</organism>
<dbReference type="NCBIfam" id="NF038101">
    <property type="entry name" value="Trm112_arch"/>
    <property type="match status" value="1"/>
</dbReference>
<dbReference type="InterPro" id="IPR005651">
    <property type="entry name" value="Trm112-like"/>
</dbReference>
<comment type="caution">
    <text evidence="1">The sequence shown here is derived from an EMBL/GenBank/DDBJ whole genome shotgun (WGS) entry which is preliminary data.</text>
</comment>
<evidence type="ECO:0000313" key="2">
    <source>
        <dbReference type="Proteomes" id="UP000570823"/>
    </source>
</evidence>
<proteinExistence type="predicted"/>
<dbReference type="Gene3D" id="2.20.25.10">
    <property type="match status" value="1"/>
</dbReference>
<dbReference type="PANTHER" id="PTHR33505:SF4">
    <property type="entry name" value="PROTEIN PREY, MITOCHONDRIAL"/>
    <property type="match status" value="1"/>
</dbReference>
<dbReference type="GO" id="GO:0016740">
    <property type="term" value="F:transferase activity"/>
    <property type="evidence" value="ECO:0007669"/>
    <property type="project" value="UniProtKB-KW"/>
</dbReference>
<keyword evidence="1" id="KW-0808">Transferase</keyword>
<dbReference type="PANTHER" id="PTHR33505">
    <property type="entry name" value="ZGC:162634"/>
    <property type="match status" value="1"/>
</dbReference>
<dbReference type="RefSeq" id="WP_176788610.1">
    <property type="nucleotide sequence ID" value="NZ_JABXWR010000001.1"/>
</dbReference>
<name>A0A7K4HP14_9EURY</name>
<dbReference type="Proteomes" id="UP000570823">
    <property type="component" value="Unassembled WGS sequence"/>
</dbReference>
<evidence type="ECO:0000313" key="1">
    <source>
        <dbReference type="EMBL" id="NVO66969.1"/>
    </source>
</evidence>
<dbReference type="SUPFAM" id="SSF158997">
    <property type="entry name" value="Trm112p-like"/>
    <property type="match status" value="1"/>
</dbReference>
<dbReference type="EMBL" id="JABXWR010000001">
    <property type="protein sequence ID" value="NVO66969.1"/>
    <property type="molecule type" value="Genomic_DNA"/>
</dbReference>